<dbReference type="AlphaFoldDB" id="A0A0F9EKJ1"/>
<organism evidence="1">
    <name type="scientific">marine sediment metagenome</name>
    <dbReference type="NCBI Taxonomy" id="412755"/>
    <lineage>
        <taxon>unclassified sequences</taxon>
        <taxon>metagenomes</taxon>
        <taxon>ecological metagenomes</taxon>
    </lineage>
</organism>
<sequence length="179" mass="20728">MIIKRLALVLLLVWGCSFTGPLLRPNKGYVEFIARADIMVEKNFPEWYVDGTPYIINLEETEHLAATFVYRNGVFSIVLYKDALNFTLVEDLATTLLHEHVHVKTWDYLKETIPGKLCNNAVSELMAYGVELEQTKIQVSQTMRDSTQFWYEEYYLYGSVVCPAEIIKDFPNPFMLNNN</sequence>
<proteinExistence type="predicted"/>
<reference evidence="1" key="1">
    <citation type="journal article" date="2015" name="Nature">
        <title>Complex archaea that bridge the gap between prokaryotes and eukaryotes.</title>
        <authorList>
            <person name="Spang A."/>
            <person name="Saw J.H."/>
            <person name="Jorgensen S.L."/>
            <person name="Zaremba-Niedzwiedzka K."/>
            <person name="Martijn J."/>
            <person name="Lind A.E."/>
            <person name="van Eijk R."/>
            <person name="Schleper C."/>
            <person name="Guy L."/>
            <person name="Ettema T.J."/>
        </authorList>
    </citation>
    <scope>NUCLEOTIDE SEQUENCE</scope>
</reference>
<name>A0A0F9EKJ1_9ZZZZ</name>
<protein>
    <submittedName>
        <fullName evidence="1">Uncharacterized protein</fullName>
    </submittedName>
</protein>
<evidence type="ECO:0000313" key="1">
    <source>
        <dbReference type="EMBL" id="KKL74643.1"/>
    </source>
</evidence>
<gene>
    <name evidence="1" type="ORF">LCGC14_2062840</name>
</gene>
<accession>A0A0F9EKJ1</accession>
<comment type="caution">
    <text evidence="1">The sequence shown here is derived from an EMBL/GenBank/DDBJ whole genome shotgun (WGS) entry which is preliminary data.</text>
</comment>
<dbReference type="EMBL" id="LAZR01024586">
    <property type="protein sequence ID" value="KKL74643.1"/>
    <property type="molecule type" value="Genomic_DNA"/>
</dbReference>